<dbReference type="Proteomes" id="UP000000673">
    <property type="component" value="Unassembled WGS sequence"/>
</dbReference>
<keyword evidence="2" id="KW-0812">Transmembrane</keyword>
<dbReference type="GeneID" id="125957568"/>
<organism evidence="4 5">
    <name type="scientific">Anopheles darlingi</name>
    <name type="common">Mosquito</name>
    <dbReference type="NCBI Taxonomy" id="43151"/>
    <lineage>
        <taxon>Eukaryota</taxon>
        <taxon>Metazoa</taxon>
        <taxon>Ecdysozoa</taxon>
        <taxon>Arthropoda</taxon>
        <taxon>Hexapoda</taxon>
        <taxon>Insecta</taxon>
        <taxon>Pterygota</taxon>
        <taxon>Neoptera</taxon>
        <taxon>Endopterygota</taxon>
        <taxon>Diptera</taxon>
        <taxon>Nematocera</taxon>
        <taxon>Culicoidea</taxon>
        <taxon>Culicidae</taxon>
        <taxon>Anophelinae</taxon>
        <taxon>Anopheles</taxon>
    </lineage>
</organism>
<sequence>MNLENFLIYVRNLSPFYIFSMAISIFAVLLTAYFGLTSCSATLDETEASVVGARRNTKSKTKENISPARDSAEVDEPASSSDNDDDSSEGSQERLHIETLGQLKSAKLKSIENSLTDEQRKAEKEIERAQLAAIFELLKQQADSSNLDEEDLKEQLSLYR</sequence>
<dbReference type="PANTHER" id="PTHR21845">
    <property type="entry name" value="TRANSMEMBRANE ANCHOR PROTEIN 1"/>
    <property type="match status" value="1"/>
</dbReference>
<dbReference type="Pfam" id="PF25473">
    <property type="entry name" value="MXRA7_helical"/>
    <property type="match status" value="1"/>
</dbReference>
<keyword evidence="2" id="KW-1133">Transmembrane helix</keyword>
<protein>
    <recommendedName>
        <fullName evidence="3">Matrix-remodeling-associated protein 7 helical domain-containing protein</fullName>
    </recommendedName>
</protein>
<dbReference type="InterPro" id="IPR057534">
    <property type="entry name" value="MXRA7_helical"/>
</dbReference>
<keyword evidence="5" id="KW-1185">Reference proteome</keyword>
<dbReference type="OrthoDB" id="5983600at2759"/>
<name>A0A675B365_ANODA</name>
<feature type="region of interest" description="Disordered" evidence="1">
    <location>
        <begin position="50"/>
        <end position="96"/>
    </location>
</feature>
<dbReference type="PANTHER" id="PTHR21845:SF2">
    <property type="entry name" value="MATRIX-REMODELING-ASSOCIATED PROTEIN 7"/>
    <property type="match status" value="1"/>
</dbReference>
<reference evidence="4" key="2">
    <citation type="submission" date="2020-03" db="UniProtKB">
        <authorList>
            <consortium name="EnsemblMetazoa"/>
        </authorList>
    </citation>
    <scope>IDENTIFICATION</scope>
</reference>
<evidence type="ECO:0000256" key="2">
    <source>
        <dbReference type="SAM" id="Phobius"/>
    </source>
</evidence>
<evidence type="ECO:0000259" key="3">
    <source>
        <dbReference type="Pfam" id="PF25473"/>
    </source>
</evidence>
<evidence type="ECO:0000256" key="1">
    <source>
        <dbReference type="SAM" id="MobiDB-lite"/>
    </source>
</evidence>
<dbReference type="InterPro" id="IPR026622">
    <property type="entry name" value="Mxra7"/>
</dbReference>
<feature type="transmembrane region" description="Helical" evidence="2">
    <location>
        <begin position="16"/>
        <end position="36"/>
    </location>
</feature>
<keyword evidence="2" id="KW-0472">Membrane</keyword>
<feature type="domain" description="Matrix-remodeling-associated protein 7 helical" evidence="3">
    <location>
        <begin position="104"/>
        <end position="159"/>
    </location>
</feature>
<dbReference type="RefSeq" id="XP_049546316.1">
    <property type="nucleotide sequence ID" value="XM_049690359.1"/>
</dbReference>
<dbReference type="AlphaFoldDB" id="A0A675B365"/>
<proteinExistence type="predicted"/>
<evidence type="ECO:0000313" key="4">
    <source>
        <dbReference type="EnsemblMetazoa" id="ADAC100451-PA"/>
    </source>
</evidence>
<feature type="region of interest" description="Disordered" evidence="1">
    <location>
        <begin position="140"/>
        <end position="160"/>
    </location>
</feature>
<dbReference type="EnsemblMetazoa" id="ADAC100451-RA">
    <property type="protein sequence ID" value="ADAC100451-PA"/>
    <property type="gene ID" value="ADAC100451"/>
</dbReference>
<dbReference type="VEuPathDB" id="VectorBase:ADAC100451"/>
<evidence type="ECO:0000313" key="5">
    <source>
        <dbReference type="Proteomes" id="UP000000673"/>
    </source>
</evidence>
<reference evidence="5" key="1">
    <citation type="journal article" date="2010" name="BMC Genomics">
        <title>Combination of measures distinguishes pre-miRNAs from other stem-loops in the genome of the newly sequenced Anopheles darlingi.</title>
        <authorList>
            <person name="Mendes N.D."/>
            <person name="Freitas A.T."/>
            <person name="Vasconcelos A.T."/>
            <person name="Sagot M.F."/>
        </authorList>
    </citation>
    <scope>NUCLEOTIDE SEQUENCE</scope>
</reference>
<accession>A0A675B365</accession>
<dbReference type="VEuPathDB" id="VectorBase:ADAR2_001613"/>